<evidence type="ECO:0000259" key="3">
    <source>
        <dbReference type="PROSITE" id="PS00498"/>
    </source>
</evidence>
<dbReference type="EMBL" id="VIFY01000008">
    <property type="protein sequence ID" value="TQB76544.1"/>
    <property type="molecule type" value="Genomic_DNA"/>
</dbReference>
<dbReference type="Pfam" id="PF00264">
    <property type="entry name" value="Tyrosinase"/>
    <property type="match status" value="1"/>
</dbReference>
<dbReference type="Gene3D" id="1.10.1280.10">
    <property type="entry name" value="Di-copper center containing domain from catechol oxidase"/>
    <property type="match status" value="1"/>
</dbReference>
<evidence type="ECO:0000313" key="4">
    <source>
        <dbReference type="EMBL" id="TQB76544.1"/>
    </source>
</evidence>
<keyword evidence="1" id="KW-0479">Metal-binding</keyword>
<keyword evidence="2" id="KW-0732">Signal</keyword>
<comment type="caution">
    <text evidence="4">The sequence shown here is derived from an EMBL/GenBank/DDBJ whole genome shotgun (WGS) entry which is preliminary data.</text>
</comment>
<evidence type="ECO:0000256" key="2">
    <source>
        <dbReference type="SAM" id="SignalP"/>
    </source>
</evidence>
<dbReference type="PROSITE" id="PS00498">
    <property type="entry name" value="TYROSINASE_2"/>
    <property type="match status" value="1"/>
</dbReference>
<dbReference type="InterPro" id="IPR008922">
    <property type="entry name" value="Di-copper_centre_dom_sf"/>
</dbReference>
<dbReference type="InterPro" id="IPR050316">
    <property type="entry name" value="Tyrosinase/Hemocyanin"/>
</dbReference>
<gene>
    <name evidence="4" type="ORF">MPDQ_007465</name>
</gene>
<dbReference type="PANTHER" id="PTHR11474:SF116">
    <property type="entry name" value="TYROSINASE"/>
    <property type="match status" value="1"/>
</dbReference>
<keyword evidence="5" id="KW-1185">Reference proteome</keyword>
<feature type="chain" id="PRO_5021464218" description="Tyrosinase copper-binding domain-containing protein" evidence="2">
    <location>
        <begin position="21"/>
        <end position="384"/>
    </location>
</feature>
<dbReference type="AlphaFoldDB" id="A0A507R6B7"/>
<dbReference type="PANTHER" id="PTHR11474">
    <property type="entry name" value="TYROSINASE FAMILY MEMBER"/>
    <property type="match status" value="1"/>
</dbReference>
<dbReference type="STRING" id="5098.A0A507R6B7"/>
<feature type="signal peptide" evidence="2">
    <location>
        <begin position="1"/>
        <end position="20"/>
    </location>
</feature>
<dbReference type="InterPro" id="IPR002227">
    <property type="entry name" value="Tyrosinase_Cu-bd"/>
</dbReference>
<dbReference type="GO" id="GO:0046872">
    <property type="term" value="F:metal ion binding"/>
    <property type="evidence" value="ECO:0007669"/>
    <property type="project" value="UniProtKB-KW"/>
</dbReference>
<sequence>MRFSLFSLAGVTAFAAASLAQETATSTLPTSAATSTSEAAAQLSQLADYAYNITKENLSSSSSKTKRRRRGGCTPENLQIRKEWSFFSKDEKVDYIDAVLCLQSTPSKTPADLVPGARSRWFIWEFEQALRNECGYKGTLPYWDWPRSAEVGLENYPVFDGSMTSMSGNGEHIPNEGTVVISGNGLPPILIPPGTGGGCVTSGPFVNYTVNLGPASLTLPGNKSVAVSNPLDYNPRCLKRDLTTAVTQTYANATAVVSLILGNDDVWDFEMTMQGIPGSGNIGVHGGGHYSMGGDPGRDLFVSPGDPAFWHHHGMIDRVYWIWQMLDRKNRLHAVSGTGTFMNEPPSANTTLDTVIDLGYAAGNPIPVGDLMSTTDGPFCYVYI</sequence>
<accession>A0A507R6B7</accession>
<protein>
    <recommendedName>
        <fullName evidence="3">Tyrosinase copper-binding domain-containing protein</fullName>
    </recommendedName>
</protein>
<reference evidence="4 5" key="1">
    <citation type="submission" date="2019-06" db="EMBL/GenBank/DDBJ databases">
        <title>Wine fermentation using esterase from Monascus purpureus.</title>
        <authorList>
            <person name="Geng C."/>
            <person name="Zhang Y."/>
        </authorList>
    </citation>
    <scope>NUCLEOTIDE SEQUENCE [LARGE SCALE GENOMIC DNA]</scope>
    <source>
        <strain evidence="4">HQ1</strain>
    </source>
</reference>
<name>A0A507R6B7_MONPU</name>
<dbReference type="Proteomes" id="UP000319663">
    <property type="component" value="Unassembled WGS sequence"/>
</dbReference>
<evidence type="ECO:0000256" key="1">
    <source>
        <dbReference type="ARBA" id="ARBA00022723"/>
    </source>
</evidence>
<dbReference type="SUPFAM" id="SSF48056">
    <property type="entry name" value="Di-copper centre-containing domain"/>
    <property type="match status" value="1"/>
</dbReference>
<proteinExistence type="predicted"/>
<evidence type="ECO:0000313" key="5">
    <source>
        <dbReference type="Proteomes" id="UP000319663"/>
    </source>
</evidence>
<organism evidence="4 5">
    <name type="scientific">Monascus purpureus</name>
    <name type="common">Red mold</name>
    <name type="synonym">Monascus anka</name>
    <dbReference type="NCBI Taxonomy" id="5098"/>
    <lineage>
        <taxon>Eukaryota</taxon>
        <taxon>Fungi</taxon>
        <taxon>Dikarya</taxon>
        <taxon>Ascomycota</taxon>
        <taxon>Pezizomycotina</taxon>
        <taxon>Eurotiomycetes</taxon>
        <taxon>Eurotiomycetidae</taxon>
        <taxon>Eurotiales</taxon>
        <taxon>Aspergillaceae</taxon>
        <taxon>Monascus</taxon>
    </lineage>
</organism>
<feature type="domain" description="Tyrosinase copper-binding" evidence="3">
    <location>
        <begin position="306"/>
        <end position="317"/>
    </location>
</feature>
<dbReference type="GO" id="GO:0016491">
    <property type="term" value="F:oxidoreductase activity"/>
    <property type="evidence" value="ECO:0007669"/>
    <property type="project" value="InterPro"/>
</dbReference>